<dbReference type="RefSeq" id="WP_155320155.1">
    <property type="nucleotide sequence ID" value="NZ_AP021874.1"/>
</dbReference>
<evidence type="ECO:0000313" key="4">
    <source>
        <dbReference type="Proteomes" id="UP000427906"/>
    </source>
</evidence>
<evidence type="ECO:0000256" key="2">
    <source>
        <dbReference type="ARBA" id="ARBA00023002"/>
    </source>
</evidence>
<accession>A0A5K7YZ48</accession>
<dbReference type="OrthoDB" id="924592at2"/>
<keyword evidence="4" id="KW-1185">Reference proteome</keyword>
<evidence type="ECO:0000256" key="1">
    <source>
        <dbReference type="ARBA" id="ARBA00006056"/>
    </source>
</evidence>
<gene>
    <name evidence="3" type="ORF">DSCA_63910</name>
</gene>
<dbReference type="Gene3D" id="3.30.1370.60">
    <property type="entry name" value="Hypothetical oxidoreductase yiak, domain 2"/>
    <property type="match status" value="1"/>
</dbReference>
<dbReference type="Proteomes" id="UP000427906">
    <property type="component" value="Chromosome"/>
</dbReference>
<dbReference type="PANTHER" id="PTHR11091">
    <property type="entry name" value="OXIDOREDUCTASE-RELATED"/>
    <property type="match status" value="1"/>
</dbReference>
<dbReference type="InterPro" id="IPR036111">
    <property type="entry name" value="Mal/L-sulfo/L-lacto_DH-like_sf"/>
</dbReference>
<evidence type="ECO:0000313" key="3">
    <source>
        <dbReference type="EMBL" id="BBO72461.1"/>
    </source>
</evidence>
<dbReference type="Pfam" id="PF02615">
    <property type="entry name" value="Ldh_2"/>
    <property type="match status" value="1"/>
</dbReference>
<dbReference type="Gene3D" id="1.10.1530.10">
    <property type="match status" value="1"/>
</dbReference>
<dbReference type="InterPro" id="IPR003767">
    <property type="entry name" value="Malate/L-lactate_DH-like"/>
</dbReference>
<dbReference type="GO" id="GO:0016491">
    <property type="term" value="F:oxidoreductase activity"/>
    <property type="evidence" value="ECO:0007669"/>
    <property type="project" value="UniProtKB-KW"/>
</dbReference>
<dbReference type="AlphaFoldDB" id="A0A5K7YZ48"/>
<dbReference type="InterPro" id="IPR043143">
    <property type="entry name" value="Mal/L-sulf/L-lact_DH-like_NADP"/>
</dbReference>
<sequence length="334" mass="34541">MTDTLMPAASLTDLVTDILVNHDTSRKNAGQVAQALVAAEIDGQKGHGLSRVAAYCAQAGSGKVDGQVTPEIRKVAEAVLRVDARHGFAFPAFNLAIDQLSRLARQTGIAAAAVANSHHCGTLGYHAERLAGKGLLALVFSNSPKAIAPWGGKKAIFGTNPIAFAAPRENDDPLVIDLSLSKVARGKIKVAHDANRPIPGDWALDADGNPTTDAGAAMSGTMLPMGGAKGAALVLMVEILSAALSASRFGFEAGSFFTADGLSPDIGQLIIAIHPGGASRHHFFDRIETLLAAILGQPGTRLPGSGKAALRENAARTGIRVTADRMDQLLALKG</sequence>
<dbReference type="InterPro" id="IPR043144">
    <property type="entry name" value="Mal/L-sulf/L-lact_DH-like_ah"/>
</dbReference>
<keyword evidence="2" id="KW-0560">Oxidoreductase</keyword>
<organism evidence="3 4">
    <name type="scientific">Desulfosarcina alkanivorans</name>
    <dbReference type="NCBI Taxonomy" id="571177"/>
    <lineage>
        <taxon>Bacteria</taxon>
        <taxon>Pseudomonadati</taxon>
        <taxon>Thermodesulfobacteriota</taxon>
        <taxon>Desulfobacteria</taxon>
        <taxon>Desulfobacterales</taxon>
        <taxon>Desulfosarcinaceae</taxon>
        <taxon>Desulfosarcina</taxon>
    </lineage>
</organism>
<dbReference type="EMBL" id="AP021874">
    <property type="protein sequence ID" value="BBO72461.1"/>
    <property type="molecule type" value="Genomic_DNA"/>
</dbReference>
<comment type="similarity">
    <text evidence="1">Belongs to the LDH2/MDH2 oxidoreductase family.</text>
</comment>
<dbReference type="KEGG" id="dalk:DSCA_63910"/>
<reference evidence="3 4" key="1">
    <citation type="submission" date="2019-11" db="EMBL/GenBank/DDBJ databases">
        <title>Comparative genomics of hydrocarbon-degrading Desulfosarcina strains.</title>
        <authorList>
            <person name="Watanabe M."/>
            <person name="Kojima H."/>
            <person name="Fukui M."/>
        </authorList>
    </citation>
    <scope>NUCLEOTIDE SEQUENCE [LARGE SCALE GENOMIC DNA]</scope>
    <source>
        <strain evidence="3 4">PL12</strain>
    </source>
</reference>
<dbReference type="SUPFAM" id="SSF89733">
    <property type="entry name" value="L-sulfolactate dehydrogenase-like"/>
    <property type="match status" value="1"/>
</dbReference>
<protein>
    <submittedName>
        <fullName evidence="3">Sulfolactate dehydrogenase</fullName>
    </submittedName>
</protein>
<dbReference type="PANTHER" id="PTHR11091:SF0">
    <property type="entry name" value="MALATE DEHYDROGENASE"/>
    <property type="match status" value="1"/>
</dbReference>
<name>A0A5K7YZ48_9BACT</name>
<proteinExistence type="inferred from homology"/>